<dbReference type="NCBIfam" id="TIGR03025">
    <property type="entry name" value="EPS_sugtrans"/>
    <property type="match status" value="1"/>
</dbReference>
<dbReference type="PANTHER" id="PTHR30576:SF21">
    <property type="entry name" value="UDP-GLUCOSE:UNDECAPRENYL-PHOSPHATE GLUCOSE-1-PHOSPHATE TRANSFERASE"/>
    <property type="match status" value="1"/>
</dbReference>
<feature type="transmembrane region" description="Helical" evidence="7">
    <location>
        <begin position="279"/>
        <end position="300"/>
    </location>
</feature>
<keyword evidence="6 7" id="KW-0472">Membrane</keyword>
<accession>A0ABY6MUK3</accession>
<keyword evidence="10" id="KW-1185">Reference proteome</keyword>
<comment type="subcellular location">
    <subcellularLocation>
        <location evidence="1">Membrane</location>
        <topology evidence="1">Multi-pass membrane protein</topology>
    </subcellularLocation>
</comment>
<dbReference type="EC" id="2.7.8.31" evidence="9"/>
<evidence type="ECO:0000256" key="4">
    <source>
        <dbReference type="ARBA" id="ARBA00022692"/>
    </source>
</evidence>
<dbReference type="InterPro" id="IPR036291">
    <property type="entry name" value="NAD(P)-bd_dom_sf"/>
</dbReference>
<evidence type="ECO:0000256" key="2">
    <source>
        <dbReference type="ARBA" id="ARBA00006464"/>
    </source>
</evidence>
<dbReference type="InterPro" id="IPR017473">
    <property type="entry name" value="Undecaprenyl-P_gluc_Ptfrase"/>
</dbReference>
<organism evidence="9 10">
    <name type="scientific">Caldimonas aquatica</name>
    <dbReference type="NCBI Taxonomy" id="376175"/>
    <lineage>
        <taxon>Bacteria</taxon>
        <taxon>Pseudomonadati</taxon>
        <taxon>Pseudomonadota</taxon>
        <taxon>Betaproteobacteria</taxon>
        <taxon>Burkholderiales</taxon>
        <taxon>Sphaerotilaceae</taxon>
        <taxon>Caldimonas</taxon>
    </lineage>
</organism>
<evidence type="ECO:0000256" key="7">
    <source>
        <dbReference type="SAM" id="Phobius"/>
    </source>
</evidence>
<feature type="domain" description="Bacterial sugar transferase" evidence="8">
    <location>
        <begin position="274"/>
        <end position="458"/>
    </location>
</feature>
<feature type="transmembrane region" description="Helical" evidence="7">
    <location>
        <begin position="21"/>
        <end position="42"/>
    </location>
</feature>
<dbReference type="InterPro" id="IPR017475">
    <property type="entry name" value="EPS_sugar_tfrase"/>
</dbReference>
<dbReference type="InterPro" id="IPR003362">
    <property type="entry name" value="Bact_transf"/>
</dbReference>
<keyword evidence="5 7" id="KW-1133">Transmembrane helix</keyword>
<gene>
    <name evidence="9" type="ORF">OMP39_03540</name>
</gene>
<dbReference type="SUPFAM" id="SSF51735">
    <property type="entry name" value="NAD(P)-binding Rossmann-fold domains"/>
    <property type="match status" value="1"/>
</dbReference>
<dbReference type="Gene3D" id="3.40.50.720">
    <property type="entry name" value="NAD(P)-binding Rossmann-like Domain"/>
    <property type="match status" value="1"/>
</dbReference>
<dbReference type="RefSeq" id="WP_264893428.1">
    <property type="nucleotide sequence ID" value="NZ_CP110257.1"/>
</dbReference>
<evidence type="ECO:0000313" key="10">
    <source>
        <dbReference type="Proteomes" id="UP001163266"/>
    </source>
</evidence>
<feature type="transmembrane region" description="Helical" evidence="7">
    <location>
        <begin position="109"/>
        <end position="130"/>
    </location>
</feature>
<dbReference type="Proteomes" id="UP001163266">
    <property type="component" value="Chromosome"/>
</dbReference>
<protein>
    <submittedName>
        <fullName evidence="9">Undecaprenyl-phosphate glucose phosphotransferase</fullName>
        <ecNumber evidence="9">2.7.8.31</ecNumber>
    </submittedName>
</protein>
<feature type="transmembrane region" description="Helical" evidence="7">
    <location>
        <begin position="76"/>
        <end position="97"/>
    </location>
</feature>
<name>A0ABY6MUK3_9BURK</name>
<evidence type="ECO:0000256" key="6">
    <source>
        <dbReference type="ARBA" id="ARBA00023136"/>
    </source>
</evidence>
<keyword evidence="4 7" id="KW-0812">Transmembrane</keyword>
<dbReference type="NCBIfam" id="TIGR03023">
    <property type="entry name" value="WcaJ_sugtrans"/>
    <property type="match status" value="1"/>
</dbReference>
<dbReference type="EMBL" id="CP110257">
    <property type="protein sequence ID" value="UZD55674.1"/>
    <property type="molecule type" value="Genomic_DNA"/>
</dbReference>
<evidence type="ECO:0000256" key="1">
    <source>
        <dbReference type="ARBA" id="ARBA00004141"/>
    </source>
</evidence>
<dbReference type="GO" id="GO:0089702">
    <property type="term" value="F:undecaprenyl-phosphate glucose phosphotransferase activity"/>
    <property type="evidence" value="ECO:0007669"/>
    <property type="project" value="UniProtKB-EC"/>
</dbReference>
<evidence type="ECO:0000259" key="8">
    <source>
        <dbReference type="Pfam" id="PF02397"/>
    </source>
</evidence>
<evidence type="ECO:0000256" key="3">
    <source>
        <dbReference type="ARBA" id="ARBA00022679"/>
    </source>
</evidence>
<keyword evidence="3 9" id="KW-0808">Transferase</keyword>
<evidence type="ECO:0000256" key="5">
    <source>
        <dbReference type="ARBA" id="ARBA00022989"/>
    </source>
</evidence>
<proteinExistence type="inferred from homology"/>
<dbReference type="Pfam" id="PF13727">
    <property type="entry name" value="CoA_binding_3"/>
    <property type="match status" value="1"/>
</dbReference>
<sequence length="464" mass="51559">MFEDRTYTRTFYNAPQSVTSFVAAFLEPTITVACFLALLRYYDRPLDGAAMTLCLLVFALSFPGRNRFKDARLTALVDIAISWVSLLAILALCGYATRSLDQFDPDVLLWWAVLTPLAQWVAVAIGRKIIMVAASRPEARRSAIVVGAGPLGVKVARALVGHEGFGSDFLGFFDDRADARVHSDAADKLLGRLEDVSEYVMRHGVKEVYITLPLTSQPRIKALLESLQGTTASLFFVPDVFGISIIQGRLQDVNGVPVVGILETPFTGTNALVKRLSDIVLASIILVLISPLLLVIAIGVKLSSPGPVIFKQKRNGLDGEEITVYKFRSMRTMENGPDVKQATKNDPRVTKFGAFLRRTSLDELPQFINVLQGRMSIVGPRPHAVAHNEQYRKIIKAYMVRHKVKPGITGWAQVNGLRGETDTLEKMEARVEYDLEYLRNWSLGLDLLIIARTVRLVLFDRHAY</sequence>
<reference evidence="9" key="1">
    <citation type="submission" date="2022-10" db="EMBL/GenBank/DDBJ databases">
        <title>Complete genome sequence of Schlegelella aquatica LMG 23380.</title>
        <authorList>
            <person name="Musilova J."/>
            <person name="Kourilova X."/>
            <person name="Bezdicek M."/>
            <person name="Hermankova K."/>
            <person name="Obruca S."/>
            <person name="Sedlar K."/>
        </authorList>
    </citation>
    <scope>NUCLEOTIDE SEQUENCE</scope>
    <source>
        <strain evidence="9">LMG 23380</strain>
    </source>
</reference>
<comment type="similarity">
    <text evidence="2">Belongs to the bacterial sugar transferase family.</text>
</comment>
<dbReference type="Pfam" id="PF02397">
    <property type="entry name" value="Bac_transf"/>
    <property type="match status" value="1"/>
</dbReference>
<feature type="transmembrane region" description="Helical" evidence="7">
    <location>
        <begin position="48"/>
        <end position="64"/>
    </location>
</feature>
<evidence type="ECO:0000313" key="9">
    <source>
        <dbReference type="EMBL" id="UZD55674.1"/>
    </source>
</evidence>
<dbReference type="PANTHER" id="PTHR30576">
    <property type="entry name" value="COLANIC BIOSYNTHESIS UDP-GLUCOSE LIPID CARRIER TRANSFERASE"/>
    <property type="match status" value="1"/>
</dbReference>